<dbReference type="PATRIC" id="fig|1094508.3.peg.2731"/>
<proteinExistence type="predicted"/>
<feature type="signal peptide" evidence="2">
    <location>
        <begin position="1"/>
        <end position="27"/>
    </location>
</feature>
<keyword evidence="3" id="KW-0614">Plasmid</keyword>
<feature type="chain" id="PRO_5003681488" description="TrbL/VirB6 plasmid conjugal transfer protein" evidence="2">
    <location>
        <begin position="28"/>
        <end position="639"/>
    </location>
</feature>
<evidence type="ECO:0000313" key="3">
    <source>
        <dbReference type="EMBL" id="AFK94244.1"/>
    </source>
</evidence>
<protein>
    <recommendedName>
        <fullName evidence="5">TrbL/VirB6 plasmid conjugal transfer protein</fullName>
    </recommendedName>
</protein>
<feature type="transmembrane region" description="Helical" evidence="1">
    <location>
        <begin position="199"/>
        <end position="223"/>
    </location>
</feature>
<feature type="transmembrane region" description="Helical" evidence="1">
    <location>
        <begin position="151"/>
        <end position="171"/>
    </location>
</feature>
<geneLocation type="plasmid" evidence="3 4">
    <name>pMU3262</name>
</geneLocation>
<feature type="transmembrane region" description="Helical" evidence="1">
    <location>
        <begin position="230"/>
        <end position="247"/>
    </location>
</feature>
<dbReference type="EMBL" id="CP003185">
    <property type="protein sequence ID" value="AFK94244.1"/>
    <property type="molecule type" value="Genomic_DNA"/>
</dbReference>
<organism evidence="3 4">
    <name type="scientific">Thermoanaerobacterium saccharolyticum (strain DSM 8691 / JW/SL-YS485)</name>
    <dbReference type="NCBI Taxonomy" id="1094508"/>
    <lineage>
        <taxon>Bacteria</taxon>
        <taxon>Bacillati</taxon>
        <taxon>Bacillota</taxon>
        <taxon>Clostridia</taxon>
        <taxon>Thermoanaerobacterales</taxon>
        <taxon>Thermoanaerobacteraceae</taxon>
        <taxon>Thermoanaerobacterium</taxon>
    </lineage>
</organism>
<keyword evidence="1" id="KW-0812">Transmembrane</keyword>
<evidence type="ECO:0000256" key="1">
    <source>
        <dbReference type="SAM" id="Phobius"/>
    </source>
</evidence>
<feature type="transmembrane region" description="Helical" evidence="1">
    <location>
        <begin position="298"/>
        <end position="319"/>
    </location>
</feature>
<dbReference type="RefSeq" id="WP_014759515.1">
    <property type="nucleotide sequence ID" value="NC_017998.1"/>
</dbReference>
<evidence type="ECO:0000256" key="2">
    <source>
        <dbReference type="SAM" id="SignalP"/>
    </source>
</evidence>
<evidence type="ECO:0000313" key="4">
    <source>
        <dbReference type="Proteomes" id="UP000006178"/>
    </source>
</evidence>
<keyword evidence="1" id="KW-1133">Transmembrane helix</keyword>
<dbReference type="Proteomes" id="UP000006178">
    <property type="component" value="Plasmid pMU3262"/>
</dbReference>
<keyword evidence="1" id="KW-0472">Membrane</keyword>
<keyword evidence="4" id="KW-1185">Reference proteome</keyword>
<reference evidence="3 4" key="1">
    <citation type="journal article" date="2014" name="Appl. Environ. Microbiol.">
        <title>Profile of Secreted Hydrolases, Associated Proteins, and SlpA in Thermoanaerobacterium saccharolyticum during the Degradation of Hemicellulose.</title>
        <authorList>
            <person name="Currie D.H."/>
            <person name="Guss A.M."/>
            <person name="Herring C.D."/>
            <person name="Giannone R.J."/>
            <person name="Johnson C.M."/>
            <person name="Lankford P.K."/>
            <person name="Brown S.D."/>
            <person name="Hettich R.L."/>
            <person name="Lynd L.R."/>
        </authorList>
    </citation>
    <scope>NUCLEOTIDE SEQUENCE [LARGE SCALE GENOMIC DNA]</scope>
    <source>
        <strain evidence="4">DSM 8691 / JW/SL-YS485</strain>
    </source>
</reference>
<feature type="transmembrane region" description="Helical" evidence="1">
    <location>
        <begin position="267"/>
        <end position="286"/>
    </location>
</feature>
<gene>
    <name evidence="3" type="ordered locus">Tsac_2695</name>
</gene>
<dbReference type="BioCyc" id="TSAC1094508:GLMA-2742-MONOMER"/>
<dbReference type="KEGG" id="tsh:Tsac_2695"/>
<feature type="transmembrane region" description="Helical" evidence="1">
    <location>
        <begin position="109"/>
        <end position="130"/>
    </location>
</feature>
<name>I3WBP3_THESW</name>
<sequence>MLRNKKIIATFLIIITLLSIQINIAFADNTPQPQGNWFEKIFTSTVVSIFEPLKIIMDGHLDNLLMPQDGDTLSFYESNLMTKAKTKITESTMLFGDPKNGIMAVGDKIRFLLILLVAALMPVTMVYTIIKYQNSINPDNRKKLVDLFVRWCVTFILLIFSRQIMIAIYQVNSYVINIFRYASVDSSGKVMNFLDNMSFANYGILWVIIWGAYKLITAWIALVIFPMRDIVLILLYTLSPILIYQFIYESKTEVTINWVREFFGTVMTQSVYAFMFWVLGELLSFFDLVGSINTQLDFLRAIMVIIFLSIMITSNRFIRQWLGLDTSGHDALQYLGMGALLGIGSMLFQGGLAKSISGAIKGGNTEQSNVAKNSSNNTNTEGTIAETFKNAQVKASKYAAIAGKIASVPASMMTGIALGPAGFQIGETAGNAMGNFVVGQTAKRVFAGKQIKELNNKISTDDSYKYDYTNYKGVRSVYNEGIRPYMSEEEQEFIHNRNRATTIAKIAGGTPAAAFTNFIYNKKSKNIPKAYEGYSDSLLTQKVSSGDIFDVAYHGNTVEYYKIVEGTREKTPFHVTKTNKNYGIRTMWERYQAGDVVSKGHQSPLAWNKIHDLHYEDPNGNQIPIDLPNSGRSPFLDLN</sequence>
<dbReference type="AlphaFoldDB" id="I3WBP3"/>
<keyword evidence="2" id="KW-0732">Signal</keyword>
<evidence type="ECO:0008006" key="5">
    <source>
        <dbReference type="Google" id="ProtNLM"/>
    </source>
</evidence>
<accession>I3WBP3</accession>